<name>A0A927PZ94_9ACTN</name>
<feature type="compositionally biased region" description="Acidic residues" evidence="1">
    <location>
        <begin position="117"/>
        <end position="139"/>
    </location>
</feature>
<feature type="compositionally biased region" description="Acidic residues" evidence="1">
    <location>
        <begin position="177"/>
        <end position="187"/>
    </location>
</feature>
<organism evidence="4 5">
    <name type="scientific">Nocardioides donggukensis</name>
    <dbReference type="NCBI Taxonomy" id="2774019"/>
    <lineage>
        <taxon>Bacteria</taxon>
        <taxon>Bacillati</taxon>
        <taxon>Actinomycetota</taxon>
        <taxon>Actinomycetes</taxon>
        <taxon>Propionibacteriales</taxon>
        <taxon>Nocardioidaceae</taxon>
        <taxon>Nocardioides</taxon>
    </lineage>
</organism>
<feature type="domain" description="Putative host cell surface-exposed lipoprotein Ltp-like HTH region" evidence="2">
    <location>
        <begin position="225"/>
        <end position="268"/>
    </location>
</feature>
<keyword evidence="5" id="KW-1185">Reference proteome</keyword>
<comment type="caution">
    <text evidence="4">The sequence shown here is derived from an EMBL/GenBank/DDBJ whole genome shotgun (WGS) entry which is preliminary data.</text>
</comment>
<feature type="region of interest" description="Disordered" evidence="1">
    <location>
        <begin position="1"/>
        <end position="57"/>
    </location>
</feature>
<evidence type="ECO:0000259" key="2">
    <source>
        <dbReference type="Pfam" id="PF07553"/>
    </source>
</evidence>
<dbReference type="Proteomes" id="UP000616839">
    <property type="component" value="Unassembled WGS sequence"/>
</dbReference>
<keyword evidence="4" id="KW-0449">Lipoprotein</keyword>
<feature type="compositionally biased region" description="Basic and acidic residues" evidence="1">
    <location>
        <begin position="205"/>
        <end position="216"/>
    </location>
</feature>
<dbReference type="Gene3D" id="1.10.10.10">
    <property type="entry name" value="Winged helix-like DNA-binding domain superfamily/Winged helix DNA-binding domain"/>
    <property type="match status" value="2"/>
</dbReference>
<dbReference type="InterPro" id="IPR018247">
    <property type="entry name" value="EF_Hand_1_Ca_BS"/>
</dbReference>
<feature type="domain" description="Putative host cell surface-exposed lipoprotein Ltp-like HTH region" evidence="2">
    <location>
        <begin position="272"/>
        <end position="318"/>
    </location>
</feature>
<evidence type="ECO:0000313" key="4">
    <source>
        <dbReference type="EMBL" id="MBD8868695.1"/>
    </source>
</evidence>
<feature type="compositionally biased region" description="Basic and acidic residues" evidence="1">
    <location>
        <begin position="140"/>
        <end position="160"/>
    </location>
</feature>
<accession>A0A927PZ94</accession>
<dbReference type="AlphaFoldDB" id="A0A927PZ94"/>
<dbReference type="InterPro" id="IPR011434">
    <property type="entry name" value="Ltp-like_HTH"/>
</dbReference>
<sequence length="321" mass="34145">MNATPPPGWYPDNAGDGQRYWDGGQWTEHTAPSGIEPPAGGPSLASGTPGDPGAGTSQQNWFLRHKVLSGVSTFVLLLVILGALGGEADDPAPAAADTSAQAAGESDSDTAAGTATETEDEVEAEPVDSDGDGVIDEEDFAPKDRKVQTKEDVDTDKDGVADFEDAFPKNAKYAKDADEDSVPDELDDFPKDARYSQDTDGDGVADSKDAFPKDPSRSKVTFAMENALAAAQDYLDFSAFSRQGLIDQLSSEYGSDFRLEDATWAVGQLKTDWKQQAVRAAKDYLDFSPFSRQGLIDQLSSPHGSQFTVGEATFAVNKIGL</sequence>
<dbReference type="SUPFAM" id="SSF103647">
    <property type="entry name" value="TSP type-3 repeat"/>
    <property type="match status" value="1"/>
</dbReference>
<dbReference type="Pfam" id="PF10708">
    <property type="entry name" value="DUF2510"/>
    <property type="match status" value="1"/>
</dbReference>
<dbReference type="GO" id="GO:0005509">
    <property type="term" value="F:calcium ion binding"/>
    <property type="evidence" value="ECO:0007669"/>
    <property type="project" value="InterPro"/>
</dbReference>
<evidence type="ECO:0000256" key="1">
    <source>
        <dbReference type="SAM" id="MobiDB-lite"/>
    </source>
</evidence>
<dbReference type="Gene3D" id="4.10.1080.10">
    <property type="entry name" value="TSP type-3 repeat"/>
    <property type="match status" value="1"/>
</dbReference>
<proteinExistence type="predicted"/>
<evidence type="ECO:0000313" key="5">
    <source>
        <dbReference type="Proteomes" id="UP000616839"/>
    </source>
</evidence>
<dbReference type="InterPro" id="IPR028974">
    <property type="entry name" value="TSP_type-3_rpt"/>
</dbReference>
<feature type="region of interest" description="Disordered" evidence="1">
    <location>
        <begin position="91"/>
        <end position="216"/>
    </location>
</feature>
<evidence type="ECO:0000259" key="3">
    <source>
        <dbReference type="Pfam" id="PF10708"/>
    </source>
</evidence>
<feature type="domain" description="DUF2510" evidence="3">
    <location>
        <begin position="7"/>
        <end position="38"/>
    </location>
</feature>
<feature type="compositionally biased region" description="Basic and acidic residues" evidence="1">
    <location>
        <begin position="188"/>
        <end position="197"/>
    </location>
</feature>
<dbReference type="InterPro" id="IPR018929">
    <property type="entry name" value="DUF2510"/>
</dbReference>
<dbReference type="InterPro" id="IPR036388">
    <property type="entry name" value="WH-like_DNA-bd_sf"/>
</dbReference>
<dbReference type="EMBL" id="JACYXZ010000001">
    <property type="protein sequence ID" value="MBD8868695.1"/>
    <property type="molecule type" value="Genomic_DNA"/>
</dbReference>
<gene>
    <name evidence="4" type="ORF">IE331_03560</name>
</gene>
<protein>
    <submittedName>
        <fullName evidence="4">Ltp family lipoprotein</fullName>
    </submittedName>
</protein>
<feature type="compositionally biased region" description="Low complexity" evidence="1">
    <location>
        <begin position="91"/>
        <end position="116"/>
    </location>
</feature>
<dbReference type="Pfam" id="PF07553">
    <property type="entry name" value="Lipoprotein_Ltp"/>
    <property type="match status" value="2"/>
</dbReference>
<dbReference type="PROSITE" id="PS00018">
    <property type="entry name" value="EF_HAND_1"/>
    <property type="match status" value="1"/>
</dbReference>
<reference evidence="4" key="1">
    <citation type="submission" date="2020-09" db="EMBL/GenBank/DDBJ databases">
        <title>Nocardioides sp. strain MJB4 16S ribosomal RNA gene Genome sequencing and assembly.</title>
        <authorList>
            <person name="Kim I."/>
        </authorList>
    </citation>
    <scope>NUCLEOTIDE SEQUENCE</scope>
    <source>
        <strain evidence="4">MJB4</strain>
    </source>
</reference>